<evidence type="ECO:0000256" key="1">
    <source>
        <dbReference type="SAM" id="Phobius"/>
    </source>
</evidence>
<evidence type="ECO:0000313" key="3">
    <source>
        <dbReference type="Proteomes" id="UP001239782"/>
    </source>
</evidence>
<proteinExistence type="predicted"/>
<gene>
    <name evidence="2" type="ORF">Q9312_18320</name>
</gene>
<keyword evidence="1" id="KW-0812">Transmembrane</keyword>
<dbReference type="RefSeq" id="WP_309202304.1">
    <property type="nucleotide sequence ID" value="NZ_CP133548.1"/>
</dbReference>
<dbReference type="AlphaFoldDB" id="A0AA51RT81"/>
<evidence type="ECO:0000313" key="2">
    <source>
        <dbReference type="EMBL" id="WMS87165.1"/>
    </source>
</evidence>
<name>A0AA51RT81_9GAMM</name>
<sequence length="55" mass="6272">MTKIEFYVWAVFLSVIFRIANKSELFDAFLRVFLALNTLILLVFLEGFLSVGALA</sequence>
<feature type="transmembrane region" description="Helical" evidence="1">
    <location>
        <begin position="28"/>
        <end position="49"/>
    </location>
</feature>
<keyword evidence="1" id="KW-1133">Transmembrane helix</keyword>
<organism evidence="2 3">
    <name type="scientific">Pleionea litopenaei</name>
    <dbReference type="NCBI Taxonomy" id="3070815"/>
    <lineage>
        <taxon>Bacteria</taxon>
        <taxon>Pseudomonadati</taxon>
        <taxon>Pseudomonadota</taxon>
        <taxon>Gammaproteobacteria</taxon>
        <taxon>Oceanospirillales</taxon>
        <taxon>Pleioneaceae</taxon>
        <taxon>Pleionea</taxon>
    </lineage>
</organism>
<dbReference type="KEGG" id="plei:Q9312_18320"/>
<feature type="transmembrane region" description="Helical" evidence="1">
    <location>
        <begin position="6"/>
        <end position="21"/>
    </location>
</feature>
<keyword evidence="3" id="KW-1185">Reference proteome</keyword>
<dbReference type="Proteomes" id="UP001239782">
    <property type="component" value="Chromosome"/>
</dbReference>
<dbReference type="EMBL" id="CP133548">
    <property type="protein sequence ID" value="WMS87165.1"/>
    <property type="molecule type" value="Genomic_DNA"/>
</dbReference>
<accession>A0AA51RT81</accession>
<reference evidence="2 3" key="1">
    <citation type="submission" date="2023-08" db="EMBL/GenBank/DDBJ databases">
        <title>Pleionea litopenaei sp. nov., isolated from stomach of juvenile Litopenaeus vannamei.</title>
        <authorList>
            <person name="Rho A.M."/>
            <person name="Hwang C.Y."/>
        </authorList>
    </citation>
    <scope>NUCLEOTIDE SEQUENCE [LARGE SCALE GENOMIC DNA]</scope>
    <source>
        <strain evidence="2 3">HL-JVS1</strain>
    </source>
</reference>
<protein>
    <submittedName>
        <fullName evidence="2">Uncharacterized protein</fullName>
    </submittedName>
</protein>
<keyword evidence="1" id="KW-0472">Membrane</keyword>